<comment type="caution">
    <text evidence="2">The sequence shown here is derived from an EMBL/GenBank/DDBJ whole genome shotgun (WGS) entry which is preliminary data.</text>
</comment>
<dbReference type="Pfam" id="PF26309">
    <property type="entry name" value="DUF8082"/>
    <property type="match status" value="1"/>
</dbReference>
<evidence type="ECO:0000313" key="2">
    <source>
        <dbReference type="EMBL" id="MFK2855429.1"/>
    </source>
</evidence>
<accession>A0ABW8IMB7</accession>
<organism evidence="2 3">
    <name type="scientific">Dyella humi</name>
    <dbReference type="NCBI Taxonomy" id="1770547"/>
    <lineage>
        <taxon>Bacteria</taxon>
        <taxon>Pseudomonadati</taxon>
        <taxon>Pseudomonadota</taxon>
        <taxon>Gammaproteobacteria</taxon>
        <taxon>Lysobacterales</taxon>
        <taxon>Rhodanobacteraceae</taxon>
        <taxon>Dyella</taxon>
    </lineage>
</organism>
<feature type="domain" description="DUF8082" evidence="1">
    <location>
        <begin position="133"/>
        <end position="187"/>
    </location>
</feature>
<reference evidence="2 3" key="1">
    <citation type="submission" date="2020-10" db="EMBL/GenBank/DDBJ databases">
        <title>Phylogeny of dyella-like bacteria.</title>
        <authorList>
            <person name="Fu J."/>
        </authorList>
    </citation>
    <scope>NUCLEOTIDE SEQUENCE [LARGE SCALE GENOMIC DNA]</scope>
    <source>
        <strain evidence="2 3">DHG40</strain>
    </source>
</reference>
<dbReference type="RefSeq" id="WP_380012269.1">
    <property type="nucleotide sequence ID" value="NZ_JADIKI010000023.1"/>
</dbReference>
<protein>
    <recommendedName>
        <fullName evidence="1">DUF8082 domain-containing protein</fullName>
    </recommendedName>
</protein>
<dbReference type="Proteomes" id="UP001620409">
    <property type="component" value="Unassembled WGS sequence"/>
</dbReference>
<keyword evidence="3" id="KW-1185">Reference proteome</keyword>
<dbReference type="EMBL" id="JADIKI010000023">
    <property type="protein sequence ID" value="MFK2855429.1"/>
    <property type="molecule type" value="Genomic_DNA"/>
</dbReference>
<evidence type="ECO:0000259" key="1">
    <source>
        <dbReference type="Pfam" id="PF26309"/>
    </source>
</evidence>
<dbReference type="InterPro" id="IPR058395">
    <property type="entry name" value="DUF8082"/>
</dbReference>
<name>A0ABW8IMB7_9GAMM</name>
<proteinExistence type="predicted"/>
<gene>
    <name evidence="2" type="ORF">ISP18_12580</name>
</gene>
<evidence type="ECO:0000313" key="3">
    <source>
        <dbReference type="Proteomes" id="UP001620409"/>
    </source>
</evidence>
<sequence length="191" mass="20762">MVSEFRPLFEVLRELKALVQKKASGFFFIATESNNSSTIRLRNGQIEDVVFSRYRSDEAVQRLSEVSTARARFQPGALGNAGTSTPLSQVALQWLLGGFENDALARQPPKSDAKPSAPAAAIAKAAPSQREIVEKLALDYFGPIATLLCDEAFSGSGDIEQVLAQLASNMPTHEESERFMAEARATLARES</sequence>